<evidence type="ECO:0000313" key="2">
    <source>
        <dbReference type="Proteomes" id="UP000075683"/>
    </source>
</evidence>
<gene>
    <name evidence="1" type="ORF">B4135_0749</name>
</gene>
<organism evidence="1 2">
    <name type="scientific">Caldibacillus debilis</name>
    <dbReference type="NCBI Taxonomy" id="301148"/>
    <lineage>
        <taxon>Bacteria</taxon>
        <taxon>Bacillati</taxon>
        <taxon>Bacillota</taxon>
        <taxon>Bacilli</taxon>
        <taxon>Bacillales</taxon>
        <taxon>Bacillaceae</taxon>
        <taxon>Caldibacillus</taxon>
    </lineage>
</organism>
<dbReference type="Proteomes" id="UP000075683">
    <property type="component" value="Unassembled WGS sequence"/>
</dbReference>
<sequence>MQDGHCTEIIEHTALLLPRQPFAGAREIRFKTFQRPPLRGLSTFKKTKTLAGERNSRLQTGE</sequence>
<proteinExistence type="predicted"/>
<protein>
    <submittedName>
        <fullName evidence="1">Uncharacterized protein</fullName>
    </submittedName>
</protein>
<name>A0A150M5H1_9BACI</name>
<dbReference type="EMBL" id="LQYT01000037">
    <property type="protein sequence ID" value="KYD19850.1"/>
    <property type="molecule type" value="Genomic_DNA"/>
</dbReference>
<accession>A0A150M5H1</accession>
<dbReference type="AlphaFoldDB" id="A0A150M5H1"/>
<evidence type="ECO:0000313" key="1">
    <source>
        <dbReference type="EMBL" id="KYD19850.1"/>
    </source>
</evidence>
<comment type="caution">
    <text evidence="1">The sequence shown here is derived from an EMBL/GenBank/DDBJ whole genome shotgun (WGS) entry which is preliminary data.</text>
</comment>
<reference evidence="1 2" key="1">
    <citation type="submission" date="2016-01" db="EMBL/GenBank/DDBJ databases">
        <title>Draft Genome Sequences of Seven Thermophilic Sporeformers Isolated from Foods.</title>
        <authorList>
            <person name="Berendsen E.M."/>
            <person name="Wells-Bennik M.H."/>
            <person name="Krawcyk A.O."/>
            <person name="De Jong A."/>
            <person name="Holsappel S."/>
            <person name="Eijlander R.T."/>
            <person name="Kuipers O.P."/>
        </authorList>
    </citation>
    <scope>NUCLEOTIDE SEQUENCE [LARGE SCALE GENOMIC DNA]</scope>
    <source>
        <strain evidence="1 2">B4135</strain>
    </source>
</reference>